<reference evidence="1 2" key="1">
    <citation type="journal article" date="2013" name="Nature">
        <title>Insights into bilaterian evolution from three spiralian genomes.</title>
        <authorList>
            <person name="Simakov O."/>
            <person name="Marletaz F."/>
            <person name="Cho S.J."/>
            <person name="Edsinger-Gonzales E."/>
            <person name="Havlak P."/>
            <person name="Hellsten U."/>
            <person name="Kuo D.H."/>
            <person name="Larsson T."/>
            <person name="Lv J."/>
            <person name="Arendt D."/>
            <person name="Savage R."/>
            <person name="Osoegawa K."/>
            <person name="de Jong P."/>
            <person name="Grimwood J."/>
            <person name="Chapman J.A."/>
            <person name="Shapiro H."/>
            <person name="Aerts A."/>
            <person name="Otillar R.P."/>
            <person name="Terry A.Y."/>
            <person name="Boore J.L."/>
            <person name="Grigoriev I.V."/>
            <person name="Lindberg D.R."/>
            <person name="Seaver E.C."/>
            <person name="Weisblat D.A."/>
            <person name="Putnam N.H."/>
            <person name="Rokhsar D.S."/>
        </authorList>
    </citation>
    <scope>NUCLEOTIDE SEQUENCE [LARGE SCALE GENOMIC DNA]</scope>
</reference>
<dbReference type="KEGG" id="lgi:LOTGIDRAFT_173717"/>
<name>V4AWZ0_LOTGI</name>
<organism evidence="1 2">
    <name type="scientific">Lottia gigantea</name>
    <name type="common">Giant owl limpet</name>
    <dbReference type="NCBI Taxonomy" id="225164"/>
    <lineage>
        <taxon>Eukaryota</taxon>
        <taxon>Metazoa</taxon>
        <taxon>Spiralia</taxon>
        <taxon>Lophotrochozoa</taxon>
        <taxon>Mollusca</taxon>
        <taxon>Gastropoda</taxon>
        <taxon>Patellogastropoda</taxon>
        <taxon>Lottioidea</taxon>
        <taxon>Lottiidae</taxon>
        <taxon>Lottia</taxon>
    </lineage>
</organism>
<dbReference type="EMBL" id="KB201021">
    <property type="protein sequence ID" value="ESO99575.1"/>
    <property type="molecule type" value="Genomic_DNA"/>
</dbReference>
<sequence>MSAMYLSRKEKFGFIEYFREKWGKSLRLKVLQKAEFARDLTEDQQRLYRPRMKKKESNLFPKLTAHLMLYLGQVGHSTVLDQPLGVSVEHYAAGNLIGIKHFVISELSMK</sequence>
<accession>V4AWZ0</accession>
<evidence type="ECO:0000313" key="2">
    <source>
        <dbReference type="Proteomes" id="UP000030746"/>
    </source>
</evidence>
<dbReference type="HOGENOM" id="CLU_2173820_0_0_1"/>
<dbReference type="AlphaFoldDB" id="V4AWZ0"/>
<dbReference type="RefSeq" id="XP_009049735.1">
    <property type="nucleotide sequence ID" value="XM_009051487.1"/>
</dbReference>
<keyword evidence="2" id="KW-1185">Reference proteome</keyword>
<proteinExistence type="predicted"/>
<protein>
    <submittedName>
        <fullName evidence="1">Uncharacterized protein</fullName>
    </submittedName>
</protein>
<dbReference type="GeneID" id="20242491"/>
<gene>
    <name evidence="1" type="ORF">LOTGIDRAFT_173717</name>
</gene>
<dbReference type="Proteomes" id="UP000030746">
    <property type="component" value="Unassembled WGS sequence"/>
</dbReference>
<dbReference type="CTD" id="20242491"/>
<evidence type="ECO:0000313" key="1">
    <source>
        <dbReference type="EMBL" id="ESO99575.1"/>
    </source>
</evidence>